<name>A0ABX6YJ00_9MICO</name>
<evidence type="ECO:0000313" key="2">
    <source>
        <dbReference type="EMBL" id="QPZ38783.1"/>
    </source>
</evidence>
<gene>
    <name evidence="2" type="ORF">HCR76_01340</name>
</gene>
<dbReference type="Gene3D" id="1.10.3300.10">
    <property type="entry name" value="Jann2411-like domain"/>
    <property type="match status" value="1"/>
</dbReference>
<dbReference type="Proteomes" id="UP000662814">
    <property type="component" value="Chromosome"/>
</dbReference>
<evidence type="ECO:0000313" key="3">
    <source>
        <dbReference type="Proteomes" id="UP000662814"/>
    </source>
</evidence>
<dbReference type="InterPro" id="IPR023286">
    <property type="entry name" value="ABATE_dom_sf"/>
</dbReference>
<accession>A0ABX6YJ00</accession>
<dbReference type="SUPFAM" id="SSF160904">
    <property type="entry name" value="Jann2411-like"/>
    <property type="match status" value="1"/>
</dbReference>
<dbReference type="PANTHER" id="PTHR35525:SF3">
    <property type="entry name" value="BLL6575 PROTEIN"/>
    <property type="match status" value="1"/>
</dbReference>
<dbReference type="RefSeq" id="WP_166985547.1">
    <property type="nucleotide sequence ID" value="NZ_CP061169.1"/>
</dbReference>
<reference evidence="2 3" key="1">
    <citation type="submission" date="2020-12" db="EMBL/GenBank/DDBJ databases">
        <title>Microbacterium sp. HY060.</title>
        <authorList>
            <person name="Zhou J."/>
        </authorList>
    </citation>
    <scope>NUCLEOTIDE SEQUENCE [LARGE SCALE GENOMIC DNA]</scope>
    <source>
        <strain evidence="2 3">HY60</strain>
    </source>
</reference>
<dbReference type="InterPro" id="IPR021005">
    <property type="entry name" value="Znf_CGNR"/>
</dbReference>
<proteinExistence type="predicted"/>
<dbReference type="InterPro" id="IPR010852">
    <property type="entry name" value="ABATE"/>
</dbReference>
<dbReference type="EMBL" id="CP061169">
    <property type="protein sequence ID" value="QPZ38783.1"/>
    <property type="molecule type" value="Genomic_DNA"/>
</dbReference>
<protein>
    <submittedName>
        <fullName evidence="2">CGNR zinc finger domain-containing protein</fullName>
    </submittedName>
</protein>
<dbReference type="PANTHER" id="PTHR35525">
    <property type="entry name" value="BLL6575 PROTEIN"/>
    <property type="match status" value="1"/>
</dbReference>
<keyword evidence="3" id="KW-1185">Reference proteome</keyword>
<sequence length="164" mass="17695">MVHDEDLLLAVLNSAPVVDGTQTDALQGAGGSELVERFGGTGSAEEMFCVRQVRDLLHEVIRDGADVTELTSIVSSAALTPQVTATGIAWELQAPPDERLAIRAALAWSDVIQKLPGRLRACANTECNLFLIDHSRPGSARWCSMATCGNRMKARSHARRQRTA</sequence>
<organism evidence="2 3">
    <name type="scientific">Paramicrobacterium chengjingii</name>
    <dbReference type="NCBI Taxonomy" id="2769067"/>
    <lineage>
        <taxon>Bacteria</taxon>
        <taxon>Bacillati</taxon>
        <taxon>Actinomycetota</taxon>
        <taxon>Actinomycetes</taxon>
        <taxon>Micrococcales</taxon>
        <taxon>Microbacteriaceae</taxon>
        <taxon>Paramicrobacterium</taxon>
    </lineage>
</organism>
<dbReference type="Pfam" id="PF11706">
    <property type="entry name" value="zf-CGNR"/>
    <property type="match status" value="1"/>
</dbReference>
<feature type="domain" description="Zinc finger CGNR" evidence="1">
    <location>
        <begin position="118"/>
        <end position="161"/>
    </location>
</feature>
<evidence type="ECO:0000259" key="1">
    <source>
        <dbReference type="Pfam" id="PF11706"/>
    </source>
</evidence>